<proteinExistence type="predicted"/>
<dbReference type="PANTHER" id="PTHR33706:SF1">
    <property type="entry name" value="TPR REPEAT PROTEIN"/>
    <property type="match status" value="1"/>
</dbReference>
<sequence length="590" mass="69878">MNSQNQSYLESKKWKQYLKEYEVDKLDKTSQKLIKTKIQIIITQDNQIIYLLDGAVLRNEILYDISDNLEILKIFELIKNFKWLGEYGNNKRKIGKWQAFWKGQLLNQVGGYYEDGQNRVFGKNQLIIIGQAQVYRIGQFISSKKIGAWKYVYNNKKIYLLKQIKQIVAEDHTIREFKRIANGLIYNGDYKYSKKVGRWQTLYREQRKRQFRNNINCNYQSISGGGLDDERVEDSIKIGRYIELSDGYNFLSEVTYNGDYQNEKKVGRWDTFFKFGDKGFTQIGGGLYDDQVEGSSIMIGRWIELSCAFKFDSQVIYKGEYKNGNKISRWDILFRGENNEEFKQINGGGSYHDHVEGSSIKIWKWIELNDEFIWSWQITFNGEYQNNKKVGRWDIWYKDQETKMYKQIGAGSYHDDEDSSKIGEWIELSDESNWYWQITFRGEYKNNKKVGIWDTCFKDYQKKELKDVCGSYNDEGIQIGQWIELSDRSNAKFLITFNGEYIDGKKAGRWNIYWKKNSEDKQNEKIYQQQFLSISGGGIYYEKMEGYSIKIGIWTELSDESNYNCQLTSNGKYENGKKFWNMEGNVQKMK</sequence>
<evidence type="ECO:0000313" key="2">
    <source>
        <dbReference type="Proteomes" id="UP000688137"/>
    </source>
</evidence>
<reference evidence="1" key="1">
    <citation type="submission" date="2021-01" db="EMBL/GenBank/DDBJ databases">
        <authorList>
            <consortium name="Genoscope - CEA"/>
            <person name="William W."/>
        </authorList>
    </citation>
    <scope>NUCLEOTIDE SEQUENCE</scope>
</reference>
<organism evidence="1 2">
    <name type="scientific">Paramecium primaurelia</name>
    <dbReference type="NCBI Taxonomy" id="5886"/>
    <lineage>
        <taxon>Eukaryota</taxon>
        <taxon>Sar</taxon>
        <taxon>Alveolata</taxon>
        <taxon>Ciliophora</taxon>
        <taxon>Intramacronucleata</taxon>
        <taxon>Oligohymenophorea</taxon>
        <taxon>Peniculida</taxon>
        <taxon>Parameciidae</taxon>
        <taxon>Paramecium</taxon>
    </lineage>
</organism>
<comment type="caution">
    <text evidence="1">The sequence shown here is derived from an EMBL/GenBank/DDBJ whole genome shotgun (WGS) entry which is preliminary data.</text>
</comment>
<dbReference type="PANTHER" id="PTHR33706">
    <property type="entry name" value="MORN VARIANT REPEAT PROTEIN"/>
    <property type="match status" value="1"/>
</dbReference>
<keyword evidence="2" id="KW-1185">Reference proteome</keyword>
<evidence type="ECO:0000313" key="1">
    <source>
        <dbReference type="EMBL" id="CAD8055912.1"/>
    </source>
</evidence>
<dbReference type="Proteomes" id="UP000688137">
    <property type="component" value="Unassembled WGS sequence"/>
</dbReference>
<gene>
    <name evidence="1" type="ORF">PPRIM_AZ9-3.1.T0240012</name>
</gene>
<dbReference type="EMBL" id="CAJJDM010000022">
    <property type="protein sequence ID" value="CAD8055912.1"/>
    <property type="molecule type" value="Genomic_DNA"/>
</dbReference>
<name>A0A8S1KRP7_PARPR</name>
<protein>
    <submittedName>
        <fullName evidence="1">Uncharacterized protein</fullName>
    </submittedName>
</protein>
<accession>A0A8S1KRP7</accession>
<dbReference type="AlphaFoldDB" id="A0A8S1KRP7"/>